<keyword evidence="3" id="KW-1185">Reference proteome</keyword>
<reference evidence="2" key="1">
    <citation type="submission" date="2020-05" db="EMBL/GenBank/DDBJ databases">
        <title>WGS assembly of Panicum virgatum.</title>
        <authorList>
            <person name="Lovell J.T."/>
            <person name="Jenkins J."/>
            <person name="Shu S."/>
            <person name="Juenger T.E."/>
            <person name="Schmutz J."/>
        </authorList>
    </citation>
    <scope>NUCLEOTIDE SEQUENCE</scope>
    <source>
        <strain evidence="2">AP13</strain>
    </source>
</reference>
<evidence type="ECO:0000313" key="3">
    <source>
        <dbReference type="Proteomes" id="UP000823388"/>
    </source>
</evidence>
<keyword evidence="1" id="KW-1133">Transmembrane helix</keyword>
<accession>A0A8T0WU49</accession>
<feature type="transmembrane region" description="Helical" evidence="1">
    <location>
        <begin position="144"/>
        <end position="162"/>
    </location>
</feature>
<comment type="caution">
    <text evidence="2">The sequence shown here is derived from an EMBL/GenBank/DDBJ whole genome shotgun (WGS) entry which is preliminary data.</text>
</comment>
<feature type="transmembrane region" description="Helical" evidence="1">
    <location>
        <begin position="69"/>
        <end position="90"/>
    </location>
</feature>
<evidence type="ECO:0000313" key="2">
    <source>
        <dbReference type="EMBL" id="KAG2649236.1"/>
    </source>
</evidence>
<feature type="transmembrane region" description="Helical" evidence="1">
    <location>
        <begin position="111"/>
        <end position="132"/>
    </location>
</feature>
<organism evidence="2 3">
    <name type="scientific">Panicum virgatum</name>
    <name type="common">Blackwell switchgrass</name>
    <dbReference type="NCBI Taxonomy" id="38727"/>
    <lineage>
        <taxon>Eukaryota</taxon>
        <taxon>Viridiplantae</taxon>
        <taxon>Streptophyta</taxon>
        <taxon>Embryophyta</taxon>
        <taxon>Tracheophyta</taxon>
        <taxon>Spermatophyta</taxon>
        <taxon>Magnoliopsida</taxon>
        <taxon>Liliopsida</taxon>
        <taxon>Poales</taxon>
        <taxon>Poaceae</taxon>
        <taxon>PACMAD clade</taxon>
        <taxon>Panicoideae</taxon>
        <taxon>Panicodae</taxon>
        <taxon>Paniceae</taxon>
        <taxon>Panicinae</taxon>
        <taxon>Panicum</taxon>
        <taxon>Panicum sect. Hiantes</taxon>
    </lineage>
</organism>
<evidence type="ECO:0000256" key="1">
    <source>
        <dbReference type="SAM" id="Phobius"/>
    </source>
</evidence>
<protein>
    <submittedName>
        <fullName evidence="2">Uncharacterized protein</fullName>
    </submittedName>
</protein>
<dbReference type="EMBL" id="CM029038">
    <property type="protein sequence ID" value="KAG2649236.1"/>
    <property type="molecule type" value="Genomic_DNA"/>
</dbReference>
<sequence length="173" mass="18740">MPVSARAPRPLTRPCRGRFVLRGRGRGWGDAPARGAPASLSSLPFSSAAAASIHPSRSPPRSLQLARRWLWLVASCLVVAPFLLLAFVLVRSGPGERSMATIRVREWEVDLESALDVALWWLPLLLVAWLVAGRVARGDPLDPVADAAAAAAAAVAVANVVARRLRFRCPWRR</sequence>
<gene>
    <name evidence="2" type="ORF">PVAP13_1NG097144</name>
</gene>
<name>A0A8T0WU49_PANVG</name>
<dbReference type="Proteomes" id="UP000823388">
    <property type="component" value="Chromosome 1N"/>
</dbReference>
<dbReference type="AlphaFoldDB" id="A0A8T0WU49"/>
<keyword evidence="1" id="KW-0812">Transmembrane</keyword>
<proteinExistence type="predicted"/>
<keyword evidence="1" id="KW-0472">Membrane</keyword>